<dbReference type="PROSITE" id="PS00018">
    <property type="entry name" value="EF_HAND_1"/>
    <property type="match status" value="1"/>
</dbReference>
<feature type="region of interest" description="Disordered" evidence="2">
    <location>
        <begin position="610"/>
        <end position="676"/>
    </location>
</feature>
<feature type="coiled-coil region" evidence="1">
    <location>
        <begin position="1"/>
        <end position="28"/>
    </location>
</feature>
<gene>
    <name evidence="3" type="ORF">R3P38DRAFT_2861902</name>
</gene>
<evidence type="ECO:0008006" key="5">
    <source>
        <dbReference type="Google" id="ProtNLM"/>
    </source>
</evidence>
<organism evidence="3 4">
    <name type="scientific">Favolaschia claudopus</name>
    <dbReference type="NCBI Taxonomy" id="2862362"/>
    <lineage>
        <taxon>Eukaryota</taxon>
        <taxon>Fungi</taxon>
        <taxon>Dikarya</taxon>
        <taxon>Basidiomycota</taxon>
        <taxon>Agaricomycotina</taxon>
        <taxon>Agaricomycetes</taxon>
        <taxon>Agaricomycetidae</taxon>
        <taxon>Agaricales</taxon>
        <taxon>Marasmiineae</taxon>
        <taxon>Mycenaceae</taxon>
        <taxon>Favolaschia</taxon>
    </lineage>
</organism>
<reference evidence="3 4" key="1">
    <citation type="journal article" date="2024" name="J Genomics">
        <title>Draft genome sequencing and assembly of Favolaschia claudopus CIRM-BRFM 2984 isolated from oak limbs.</title>
        <authorList>
            <person name="Navarro D."/>
            <person name="Drula E."/>
            <person name="Chaduli D."/>
            <person name="Cazenave R."/>
            <person name="Ahrendt S."/>
            <person name="Wang J."/>
            <person name="Lipzen A."/>
            <person name="Daum C."/>
            <person name="Barry K."/>
            <person name="Grigoriev I.V."/>
            <person name="Favel A."/>
            <person name="Rosso M.N."/>
            <person name="Martin F."/>
        </authorList>
    </citation>
    <scope>NUCLEOTIDE SEQUENCE [LARGE SCALE GENOMIC DNA]</scope>
    <source>
        <strain evidence="3 4">CIRM-BRFM 2984</strain>
    </source>
</reference>
<proteinExistence type="predicted"/>
<feature type="compositionally biased region" description="Polar residues" evidence="2">
    <location>
        <begin position="610"/>
        <end position="639"/>
    </location>
</feature>
<keyword evidence="1" id="KW-0175">Coiled coil</keyword>
<dbReference type="AlphaFoldDB" id="A0AAW0DBL7"/>
<accession>A0AAW0DBL7</accession>
<evidence type="ECO:0000313" key="3">
    <source>
        <dbReference type="EMBL" id="KAK7050089.1"/>
    </source>
</evidence>
<comment type="caution">
    <text evidence="3">The sequence shown here is derived from an EMBL/GenBank/DDBJ whole genome shotgun (WGS) entry which is preliminary data.</text>
</comment>
<feature type="region of interest" description="Disordered" evidence="2">
    <location>
        <begin position="534"/>
        <end position="576"/>
    </location>
</feature>
<keyword evidence="4" id="KW-1185">Reference proteome</keyword>
<feature type="compositionally biased region" description="Acidic residues" evidence="2">
    <location>
        <begin position="534"/>
        <end position="557"/>
    </location>
</feature>
<dbReference type="EMBL" id="JAWWNJ010000008">
    <property type="protein sequence ID" value="KAK7050089.1"/>
    <property type="molecule type" value="Genomic_DNA"/>
</dbReference>
<dbReference type="InterPro" id="IPR018247">
    <property type="entry name" value="EF_Hand_1_Ca_BS"/>
</dbReference>
<evidence type="ECO:0000313" key="4">
    <source>
        <dbReference type="Proteomes" id="UP001362999"/>
    </source>
</evidence>
<name>A0AAW0DBL7_9AGAR</name>
<protein>
    <recommendedName>
        <fullName evidence="5">EF-hand domain-containing protein</fullName>
    </recommendedName>
</protein>
<evidence type="ECO:0000256" key="1">
    <source>
        <dbReference type="SAM" id="Coils"/>
    </source>
</evidence>
<sequence>MEAKIQRAEKALNEARALIKQAAEHSSDSKKARKQKFRKVLESLQQVMFVFGGFAELDPTSVAKTAVGVFSGVLQVEITNQDNDEEIVAVCYSMGALTEGDLITELDTELSRMAKAMEDFGAFATVYHGKGKSWVVRFAHAADFKAKIKEFSEEFAAAEQRLKLPSYRAIAQDVAEVKDSISTLINRIGTPTSDNEKQAMALIQADEHILETLDGVKQLARTLNEPKLASTIRDALSVSVDELVERNSAVFEFKLKGATMVIKETIDNSMNTILGQEADIKQLWKDSNWKFSVKCRIFADALYSHYADKFSKTQSEDAWTLKILSQVINYPSIGEAIDEDASGYISVYELVRFLKKKTDVSTPVWFAFWAVGTQYLDYEYTNDTNSILRQLKKLAKKAQTTADENVKPWIEDYLEVLELVKCLTAWTEWDSEDSGLNELDDETQAELEEVADAMGEKNKTLMDSEQLALEWEKMGDTLDTLITEFHERFKTLRRNWRSQKMDIELQVECTQEGLFFNWYNEFDKDDNIIAKYFEDDEEDSDEETDDSDAGDGEDGADAEPSGKTDRPSVPTADSDAMDIKIISRRVEALDQRLDSIESLLRQILSMGLTQAPQKESSGPDPQSRGSNTAAYSGEAQSPQRTRDSDEGSQGNSESDGEMNPAADSGNDSGKENHESD</sequence>
<evidence type="ECO:0000256" key="2">
    <source>
        <dbReference type="SAM" id="MobiDB-lite"/>
    </source>
</evidence>
<dbReference type="Proteomes" id="UP001362999">
    <property type="component" value="Unassembled WGS sequence"/>
</dbReference>